<dbReference type="EMBL" id="KI894013">
    <property type="protein sequence ID" value="OCF48606.1"/>
    <property type="molecule type" value="Genomic_DNA"/>
</dbReference>
<organism evidence="2">
    <name type="scientific">Kwoniella pini CBS 10737</name>
    <dbReference type="NCBI Taxonomy" id="1296096"/>
    <lineage>
        <taxon>Eukaryota</taxon>
        <taxon>Fungi</taxon>
        <taxon>Dikarya</taxon>
        <taxon>Basidiomycota</taxon>
        <taxon>Agaricomycotina</taxon>
        <taxon>Tremellomycetes</taxon>
        <taxon>Tremellales</taxon>
        <taxon>Cryptococcaceae</taxon>
        <taxon>Kwoniella</taxon>
    </lineage>
</organism>
<sequence>MSRKKEVPQIGVRVTWPPLKILKLLETISSNELWIQTYFPKSDTQIKGKLKQSKKFCSIFMKDDSYMKELKRIDLVKKINYDDNWDITNWQISDGKDPIYDKIVTLKRQFHNGKLQEGFNLDPKWNSFDDIPNKSKRAKLYAKMPYYFLLKQLCTRSQDHSRQLIIPQDSILPVKSKRNKRSHSTSSGDFSSPNLESAFIQDHLDISSSPVIGPTKKKIRRTVPTSSTDLEQQESQAGETANFPMEINEEHISENPMVPLAAPHQTRSSRSPSIEWVFPTDDRLIGQPSKPRRSVIKNTIITPKPIIRGGFATVSEEAIEVGDDDTASQVKASQISSSEDEHSDWISREGSSPRSDGRIQDDRDAASSATAELNKHCSKEEVLEYLQQHSAIDEAAVQSLSLEELRDHVFLPNQSCGFLRPWADCLRRSFKPIMRKQARTEAGVAAIRRVIDNLGPKISYNILVGQHFVIPAGIRRDYATRRLADLIVDLGGSISYEEIQEELACLNNSVILLYNNTEISGERRINLLARSNAIREVYTWLSLTLDLCNRAVPPPTVLDVASSQAITTGRQYMLRLSPVAERLDFKELINVLQASELRTITSAYMHVDKSATKRMKKRLYTFGQNAGFTQERNREAFDEISSGRRKREQIATFSFVMIESNTSKPHVSTDRMEGRIRVMSPLGFLRYLLELKQAKESQLAFQNS</sequence>
<dbReference type="RefSeq" id="XP_019009825.1">
    <property type="nucleotide sequence ID" value="XM_019157107.1"/>
</dbReference>
<feature type="region of interest" description="Disordered" evidence="1">
    <location>
        <begin position="175"/>
        <end position="194"/>
    </location>
</feature>
<dbReference type="AlphaFoldDB" id="A0A1B9HZA6"/>
<accession>A0A1B9HZA6</accession>
<evidence type="ECO:0000313" key="3">
    <source>
        <dbReference type="EMBL" id="WWC73105.1"/>
    </source>
</evidence>
<proteinExistence type="predicted"/>
<dbReference type="Proteomes" id="UP000094020">
    <property type="component" value="Chromosome 10"/>
</dbReference>
<name>A0A1B9HZA6_9TREE</name>
<feature type="compositionally biased region" description="Polar residues" evidence="1">
    <location>
        <begin position="327"/>
        <end position="337"/>
    </location>
</feature>
<evidence type="ECO:0000256" key="1">
    <source>
        <dbReference type="SAM" id="MobiDB-lite"/>
    </source>
</evidence>
<dbReference type="STRING" id="1296096.A0A1B9HZA6"/>
<gene>
    <name evidence="2" type="ORF">I206_05386</name>
    <name evidence="3" type="ORF">I206_107070</name>
</gene>
<feature type="region of interest" description="Disordered" evidence="1">
    <location>
        <begin position="320"/>
        <end position="371"/>
    </location>
</feature>
<evidence type="ECO:0000313" key="2">
    <source>
        <dbReference type="EMBL" id="OCF48606.1"/>
    </source>
</evidence>
<reference evidence="3" key="4">
    <citation type="submission" date="2024-02" db="EMBL/GenBank/DDBJ databases">
        <title>Comparative genomics of Cryptococcus and Kwoniella reveals pathogenesis evolution and contrasting modes of karyotype evolution via chromosome fusion or intercentromeric recombination.</title>
        <authorList>
            <person name="Coelho M.A."/>
            <person name="David-Palma M."/>
            <person name="Shea T."/>
            <person name="Bowers K."/>
            <person name="McGinley-Smith S."/>
            <person name="Mohammad A.W."/>
            <person name="Gnirke A."/>
            <person name="Yurkov A.M."/>
            <person name="Nowrousian M."/>
            <person name="Sun S."/>
            <person name="Cuomo C.A."/>
            <person name="Heitman J."/>
        </authorList>
    </citation>
    <scope>NUCLEOTIDE SEQUENCE</scope>
    <source>
        <strain evidence="3">CBS 10737</strain>
    </source>
</reference>
<feature type="region of interest" description="Disordered" evidence="1">
    <location>
        <begin position="210"/>
        <end position="239"/>
    </location>
</feature>
<protein>
    <submittedName>
        <fullName evidence="2">Uncharacterized protein</fullName>
    </submittedName>
</protein>
<feature type="compositionally biased region" description="Polar residues" evidence="1">
    <location>
        <begin position="184"/>
        <end position="194"/>
    </location>
</feature>
<dbReference type="OrthoDB" id="10626506at2759"/>
<dbReference type="GeneID" id="30173755"/>
<dbReference type="EMBL" id="CP144528">
    <property type="protein sequence ID" value="WWC73105.1"/>
    <property type="molecule type" value="Genomic_DNA"/>
</dbReference>
<dbReference type="KEGG" id="kpin:30173755"/>
<feature type="compositionally biased region" description="Polar residues" evidence="1">
    <location>
        <begin position="223"/>
        <end position="239"/>
    </location>
</feature>
<feature type="compositionally biased region" description="Basic and acidic residues" evidence="1">
    <location>
        <begin position="355"/>
        <end position="365"/>
    </location>
</feature>
<reference evidence="3" key="2">
    <citation type="submission" date="2013-07" db="EMBL/GenBank/DDBJ databases">
        <authorList>
            <consortium name="The Broad Institute Genome Sequencing Platform"/>
            <person name="Cuomo C."/>
            <person name="Litvintseva A."/>
            <person name="Chen Y."/>
            <person name="Heitman J."/>
            <person name="Sun S."/>
            <person name="Springer D."/>
            <person name="Dromer F."/>
            <person name="Young S.K."/>
            <person name="Zeng Q."/>
            <person name="Gargeya S."/>
            <person name="Fitzgerald M."/>
            <person name="Abouelleil A."/>
            <person name="Alvarado L."/>
            <person name="Berlin A.M."/>
            <person name="Chapman S.B."/>
            <person name="Dewar J."/>
            <person name="Goldberg J."/>
            <person name="Griggs A."/>
            <person name="Gujja S."/>
            <person name="Hansen M."/>
            <person name="Howarth C."/>
            <person name="Imamovic A."/>
            <person name="Larimer J."/>
            <person name="McCowan C."/>
            <person name="Murphy C."/>
            <person name="Pearson M."/>
            <person name="Priest M."/>
            <person name="Roberts A."/>
            <person name="Saif S."/>
            <person name="Shea T."/>
            <person name="Sykes S."/>
            <person name="Wortman J."/>
            <person name="Nusbaum C."/>
            <person name="Birren B."/>
        </authorList>
    </citation>
    <scope>NUCLEOTIDE SEQUENCE</scope>
    <source>
        <strain evidence="3">CBS 10737</strain>
    </source>
</reference>
<reference evidence="2" key="3">
    <citation type="submission" date="2016-07" db="EMBL/GenBank/DDBJ databases">
        <title>Evolution of pathogenesis and genome organization in the Tremellales.</title>
        <authorList>
            <person name="Cuomo C."/>
            <person name="Litvintseva A."/>
            <person name="Heitman J."/>
            <person name="Chen Y."/>
            <person name="Sun S."/>
            <person name="Springer D."/>
            <person name="Dromer F."/>
            <person name="Young S."/>
            <person name="Zeng Q."/>
            <person name="Chapman S."/>
            <person name="Gujja S."/>
            <person name="Saif S."/>
            <person name="Birren B."/>
        </authorList>
    </citation>
    <scope>NUCLEOTIDE SEQUENCE</scope>
    <source>
        <strain evidence="2">CBS 10737</strain>
    </source>
</reference>
<reference evidence="2" key="1">
    <citation type="submission" date="2013-07" db="EMBL/GenBank/DDBJ databases">
        <title>The Genome Sequence of Cryptococcus pinus CBS10737.</title>
        <authorList>
            <consortium name="The Broad Institute Genome Sequencing Platform"/>
            <person name="Cuomo C."/>
            <person name="Litvintseva A."/>
            <person name="Chen Y."/>
            <person name="Heitman J."/>
            <person name="Sun S."/>
            <person name="Springer D."/>
            <person name="Dromer F."/>
            <person name="Young S.K."/>
            <person name="Zeng Q."/>
            <person name="Gargeya S."/>
            <person name="Fitzgerald M."/>
            <person name="Abouelleil A."/>
            <person name="Alvarado L."/>
            <person name="Berlin A.M."/>
            <person name="Chapman S.B."/>
            <person name="Dewar J."/>
            <person name="Goldberg J."/>
            <person name="Griggs A."/>
            <person name="Gujja S."/>
            <person name="Hansen M."/>
            <person name="Howarth C."/>
            <person name="Imamovic A."/>
            <person name="Larimer J."/>
            <person name="McCowan C."/>
            <person name="Murphy C."/>
            <person name="Pearson M."/>
            <person name="Priest M."/>
            <person name="Roberts A."/>
            <person name="Saif S."/>
            <person name="Shea T."/>
            <person name="Sykes S."/>
            <person name="Wortman J."/>
            <person name="Nusbaum C."/>
            <person name="Birren B."/>
        </authorList>
    </citation>
    <scope>NUCLEOTIDE SEQUENCE [LARGE SCALE GENOMIC DNA]</scope>
    <source>
        <strain evidence="2">CBS 10737</strain>
    </source>
</reference>
<keyword evidence="4" id="KW-1185">Reference proteome</keyword>
<evidence type="ECO:0000313" key="4">
    <source>
        <dbReference type="Proteomes" id="UP000094020"/>
    </source>
</evidence>